<feature type="region of interest" description="Disordered" evidence="1">
    <location>
        <begin position="161"/>
        <end position="181"/>
    </location>
</feature>
<protein>
    <submittedName>
        <fullName evidence="2">Uncharacterized protein</fullName>
    </submittedName>
</protein>
<dbReference type="Proteomes" id="UP000067626">
    <property type="component" value="Chromosome"/>
</dbReference>
<accession>A0A0K1ERH7</accession>
<keyword evidence="3" id="KW-1185">Reference proteome</keyword>
<dbReference type="EMBL" id="CP012159">
    <property type="protein sequence ID" value="AKT43213.1"/>
    <property type="molecule type" value="Genomic_DNA"/>
</dbReference>
<organism evidence="2 3">
    <name type="scientific">Chondromyces crocatus</name>
    <dbReference type="NCBI Taxonomy" id="52"/>
    <lineage>
        <taxon>Bacteria</taxon>
        <taxon>Pseudomonadati</taxon>
        <taxon>Myxococcota</taxon>
        <taxon>Polyangia</taxon>
        <taxon>Polyangiales</taxon>
        <taxon>Polyangiaceae</taxon>
        <taxon>Chondromyces</taxon>
    </lineage>
</organism>
<evidence type="ECO:0000313" key="2">
    <source>
        <dbReference type="EMBL" id="AKT43213.1"/>
    </source>
</evidence>
<name>A0A0K1ERH7_CHOCO</name>
<dbReference type="RefSeq" id="WP_082363122.1">
    <property type="nucleotide sequence ID" value="NZ_CP012159.1"/>
</dbReference>
<dbReference type="STRING" id="52.CMC5_074440"/>
<sequence>MRRDSLLGFSAAAVIALIIGHGIAAAQAQSLAPPPPGAMDGSGRQTPTSPAEQLAQCEGFLARMESLRTTVRKQLESARNERDVVKTLCLNDKLNQVDVALRSARERKQGLELAVNRNDAELASHEFTILTVLRQRAEQLSAEANQCIGKEAGFIGDSAVSSSVDPNLPPEDASNKPTTTTIVEPPSCSSCFR</sequence>
<gene>
    <name evidence="2" type="ORF">CMC5_074440</name>
</gene>
<reference evidence="2 3" key="1">
    <citation type="submission" date="2015-07" db="EMBL/GenBank/DDBJ databases">
        <title>Genome analysis of myxobacterium Chondromyces crocatus Cm c5 reveals a high potential for natural compound synthesis and the genetic basis for the loss of fruiting body formation.</title>
        <authorList>
            <person name="Zaburannyi N."/>
            <person name="Bunk B."/>
            <person name="Maier J."/>
            <person name="Overmann J."/>
            <person name="Mueller R."/>
        </authorList>
    </citation>
    <scope>NUCLEOTIDE SEQUENCE [LARGE SCALE GENOMIC DNA]</scope>
    <source>
        <strain evidence="2 3">Cm c5</strain>
    </source>
</reference>
<dbReference type="AlphaFoldDB" id="A0A0K1ERH7"/>
<evidence type="ECO:0000313" key="3">
    <source>
        <dbReference type="Proteomes" id="UP000067626"/>
    </source>
</evidence>
<feature type="region of interest" description="Disordered" evidence="1">
    <location>
        <begin position="30"/>
        <end position="52"/>
    </location>
</feature>
<proteinExistence type="predicted"/>
<evidence type="ECO:0000256" key="1">
    <source>
        <dbReference type="SAM" id="MobiDB-lite"/>
    </source>
</evidence>
<dbReference type="KEGG" id="ccro:CMC5_074440"/>
<dbReference type="OrthoDB" id="5516040at2"/>